<keyword evidence="1" id="KW-0413">Isomerase</keyword>
<dbReference type="PATRIC" id="fig|448.7.peg.2086"/>
<dbReference type="GO" id="GO:0016853">
    <property type="term" value="F:isomerase activity"/>
    <property type="evidence" value="ECO:0007669"/>
    <property type="project" value="UniProtKB-KW"/>
</dbReference>
<protein>
    <submittedName>
        <fullName evidence="3">UDP-N-acetylglucosamine 2-epimerase</fullName>
    </submittedName>
</protein>
<reference evidence="3 4" key="1">
    <citation type="submission" date="2015-11" db="EMBL/GenBank/DDBJ databases">
        <title>Genomic analysis of 38 Legionella species identifies large and diverse effector repertoires.</title>
        <authorList>
            <person name="Burstein D."/>
            <person name="Amaro F."/>
            <person name="Zusman T."/>
            <person name="Lifshitz Z."/>
            <person name="Cohen O."/>
            <person name="Gilbert J.A."/>
            <person name="Pupko T."/>
            <person name="Shuman H.A."/>
            <person name="Segal G."/>
        </authorList>
    </citation>
    <scope>NUCLEOTIDE SEQUENCE [LARGE SCALE GENOMIC DNA]</scope>
    <source>
        <strain evidence="3 4">SE-32A-C8</strain>
    </source>
</reference>
<evidence type="ECO:0000259" key="2">
    <source>
        <dbReference type="Pfam" id="PF02350"/>
    </source>
</evidence>
<feature type="domain" description="UDP-N-acetylglucosamine 2-epimerase" evidence="2">
    <location>
        <begin position="24"/>
        <end position="360"/>
    </location>
</feature>
<dbReference type="InterPro" id="IPR003331">
    <property type="entry name" value="UDP_GlcNAc_Epimerase_2_dom"/>
</dbReference>
<dbReference type="AlphaFoldDB" id="A0A0W0TJF8"/>
<dbReference type="Gene3D" id="3.40.50.2000">
    <property type="entry name" value="Glycogen Phosphorylase B"/>
    <property type="match status" value="2"/>
</dbReference>
<comment type="similarity">
    <text evidence="1">Belongs to the UDP-N-acetylglucosamine 2-epimerase family.</text>
</comment>
<comment type="caution">
    <text evidence="3">The sequence shown here is derived from an EMBL/GenBank/DDBJ whole genome shotgun (WGS) entry which is preliminary data.</text>
</comment>
<dbReference type="SUPFAM" id="SSF53756">
    <property type="entry name" value="UDP-Glycosyltransferase/glycogen phosphorylase"/>
    <property type="match status" value="1"/>
</dbReference>
<dbReference type="Pfam" id="PF02350">
    <property type="entry name" value="Epimerase_2"/>
    <property type="match status" value="1"/>
</dbReference>
<dbReference type="CDD" id="cd03786">
    <property type="entry name" value="GTB_UDP-GlcNAc_2-Epimerase"/>
    <property type="match status" value="1"/>
</dbReference>
<sequence length="366" mass="40554">MIKICTIVGARPQFIKAAAVSRIIAKRADVNEIIIHTGQHYDANMSSQFFDELSIPQPGYHLNIGSGSHGHQTGQMLGAIEDVLIKEKPDWVLVYGDTNSTLAGALAAAKLHIPVAHVEAGLRSFNRKMPEEINRITADHLSHLLFAPTENGKQQLLKEGINPAQIFNVGDVMLDATLFYNELNASRLTKVDEWQLQATPYVLATIHRAENTDDESRLQNICNALIDLAKTYKVILPLHPRTRAALSQKSYFSSLKKHVFLTEPVGYLDMLALEKHAALIVTDSGGVQKEAYFNQVPCITLRDETEWVELVDAGWNQLCSPDKAFSLQDYVAAAKTLASKQKTENLYGQGHAAERIVEILIEHATP</sequence>
<dbReference type="PANTHER" id="PTHR43174">
    <property type="entry name" value="UDP-N-ACETYLGLUCOSAMINE 2-EPIMERASE"/>
    <property type="match status" value="1"/>
</dbReference>
<dbReference type="NCBIfam" id="TIGR00236">
    <property type="entry name" value="wecB"/>
    <property type="match status" value="1"/>
</dbReference>
<dbReference type="PANTHER" id="PTHR43174:SF1">
    <property type="entry name" value="UDP-N-ACETYLGLUCOSAMINE 2-EPIMERASE"/>
    <property type="match status" value="1"/>
</dbReference>
<dbReference type="RefSeq" id="WP_237759209.1">
    <property type="nucleotide sequence ID" value="NZ_CAAAHY010000014.1"/>
</dbReference>
<dbReference type="InterPro" id="IPR029767">
    <property type="entry name" value="WecB-like"/>
</dbReference>
<gene>
    <name evidence="3" type="primary">wecB</name>
    <name evidence="3" type="ORF">Lery_1989</name>
</gene>
<keyword evidence="4" id="KW-1185">Reference proteome</keyword>
<proteinExistence type="inferred from homology"/>
<dbReference type="EMBL" id="LNYA01000032">
    <property type="protein sequence ID" value="KTC95694.1"/>
    <property type="molecule type" value="Genomic_DNA"/>
</dbReference>
<organism evidence="3 4">
    <name type="scientific">Legionella erythra</name>
    <dbReference type="NCBI Taxonomy" id="448"/>
    <lineage>
        <taxon>Bacteria</taxon>
        <taxon>Pseudomonadati</taxon>
        <taxon>Pseudomonadota</taxon>
        <taxon>Gammaproteobacteria</taxon>
        <taxon>Legionellales</taxon>
        <taxon>Legionellaceae</taxon>
        <taxon>Legionella</taxon>
    </lineage>
</organism>
<evidence type="ECO:0000313" key="4">
    <source>
        <dbReference type="Proteomes" id="UP000054773"/>
    </source>
</evidence>
<evidence type="ECO:0000313" key="3">
    <source>
        <dbReference type="EMBL" id="KTC95694.1"/>
    </source>
</evidence>
<dbReference type="STRING" id="448.Lery_1989"/>
<dbReference type="Proteomes" id="UP000054773">
    <property type="component" value="Unassembled WGS sequence"/>
</dbReference>
<evidence type="ECO:0000256" key="1">
    <source>
        <dbReference type="RuleBase" id="RU003513"/>
    </source>
</evidence>
<name>A0A0W0TJF8_LEGER</name>
<accession>A0A0W0TJF8</accession>